<keyword evidence="1" id="KW-0812">Transmembrane</keyword>
<evidence type="ECO:0000313" key="3">
    <source>
        <dbReference type="Proteomes" id="UP000092993"/>
    </source>
</evidence>
<reference evidence="2 3" key="1">
    <citation type="submission" date="2016-03" db="EMBL/GenBank/DDBJ databases">
        <title>Whole genome sequencing of Grifola frondosa 9006-11.</title>
        <authorList>
            <person name="Min B."/>
            <person name="Park H."/>
            <person name="Kim J.-G."/>
            <person name="Cho H."/>
            <person name="Oh Y.-L."/>
            <person name="Kong W.-S."/>
            <person name="Choi I.-G."/>
        </authorList>
    </citation>
    <scope>NUCLEOTIDE SEQUENCE [LARGE SCALE GENOMIC DNA]</scope>
    <source>
        <strain evidence="2 3">9006-11</strain>
    </source>
</reference>
<name>A0A1C7MI77_GRIFR</name>
<dbReference type="Proteomes" id="UP000092993">
    <property type="component" value="Unassembled WGS sequence"/>
</dbReference>
<feature type="transmembrane region" description="Helical" evidence="1">
    <location>
        <begin position="57"/>
        <end position="77"/>
    </location>
</feature>
<comment type="caution">
    <text evidence="2">The sequence shown here is derived from an EMBL/GenBank/DDBJ whole genome shotgun (WGS) entry which is preliminary data.</text>
</comment>
<dbReference type="STRING" id="5627.A0A1C7MI77"/>
<dbReference type="OrthoDB" id="441517at2759"/>
<gene>
    <name evidence="2" type="ORF">A0H81_03893</name>
</gene>
<dbReference type="EMBL" id="LUGG01000003">
    <property type="protein sequence ID" value="OBZ76651.1"/>
    <property type="molecule type" value="Genomic_DNA"/>
</dbReference>
<evidence type="ECO:0008006" key="4">
    <source>
        <dbReference type="Google" id="ProtNLM"/>
    </source>
</evidence>
<protein>
    <recommendedName>
        <fullName evidence="4">Peroxisome membrane anchor protein Pex14p N-terminal domain-containing protein</fullName>
    </recommendedName>
</protein>
<sequence>MKTRSPKRFLAEKGLDDAEIDRLLQELPPQVPHVPPRTYPQPPPSNLPNLLAGSLKVLTWVAGSSVTLLLMYFRFLYPRLARSYHARHALQTHRKNLLERLTSSLANLKDTQTAMFSVLPQPDPSRKHSIRTVTPSMSSPSLAKASMTFRI</sequence>
<evidence type="ECO:0000313" key="2">
    <source>
        <dbReference type="EMBL" id="OBZ76651.1"/>
    </source>
</evidence>
<keyword evidence="3" id="KW-1185">Reference proteome</keyword>
<accession>A0A1C7MI77</accession>
<organism evidence="2 3">
    <name type="scientific">Grifola frondosa</name>
    <name type="common">Maitake</name>
    <name type="synonym">Polyporus frondosus</name>
    <dbReference type="NCBI Taxonomy" id="5627"/>
    <lineage>
        <taxon>Eukaryota</taxon>
        <taxon>Fungi</taxon>
        <taxon>Dikarya</taxon>
        <taxon>Basidiomycota</taxon>
        <taxon>Agaricomycotina</taxon>
        <taxon>Agaricomycetes</taxon>
        <taxon>Polyporales</taxon>
        <taxon>Grifolaceae</taxon>
        <taxon>Grifola</taxon>
    </lineage>
</organism>
<proteinExistence type="predicted"/>
<evidence type="ECO:0000256" key="1">
    <source>
        <dbReference type="SAM" id="Phobius"/>
    </source>
</evidence>
<dbReference type="AlphaFoldDB" id="A0A1C7MI77"/>
<keyword evidence="1" id="KW-1133">Transmembrane helix</keyword>
<keyword evidence="1" id="KW-0472">Membrane</keyword>